<organism evidence="1 2">
    <name type="scientific">Cohnella abietis</name>
    <dbReference type="NCBI Taxonomy" id="2507935"/>
    <lineage>
        <taxon>Bacteria</taxon>
        <taxon>Bacillati</taxon>
        <taxon>Bacillota</taxon>
        <taxon>Bacilli</taxon>
        <taxon>Bacillales</taxon>
        <taxon>Paenibacillaceae</taxon>
        <taxon>Cohnella</taxon>
    </lineage>
</organism>
<protein>
    <submittedName>
        <fullName evidence="1">Uncharacterized protein</fullName>
    </submittedName>
</protein>
<reference evidence="1 2" key="1">
    <citation type="submission" date="2019-01" db="EMBL/GenBank/DDBJ databases">
        <title>Complete genome sequence of Cohnella hallensis HS21 isolated from Korean fir (Abies koreana) rhizospheric soil.</title>
        <authorList>
            <person name="Jiang L."/>
            <person name="Kang S.W."/>
            <person name="Kim S."/>
            <person name="Jung J."/>
            <person name="Kim C.Y."/>
            <person name="Kim D.H."/>
            <person name="Kim S.W."/>
            <person name="Lee J."/>
        </authorList>
    </citation>
    <scope>NUCLEOTIDE SEQUENCE [LARGE SCALE GENOMIC DNA]</scope>
    <source>
        <strain evidence="1 2">HS21</strain>
    </source>
</reference>
<evidence type="ECO:0000313" key="2">
    <source>
        <dbReference type="Proteomes" id="UP000289856"/>
    </source>
</evidence>
<dbReference type="KEGG" id="cohn:KCTCHS21_45940"/>
<dbReference type="AlphaFoldDB" id="A0A3T1DB08"/>
<accession>A0A3T1DB08</accession>
<proteinExistence type="predicted"/>
<dbReference type="EMBL" id="AP019400">
    <property type="protein sequence ID" value="BBI35195.1"/>
    <property type="molecule type" value="Genomic_DNA"/>
</dbReference>
<evidence type="ECO:0000313" key="1">
    <source>
        <dbReference type="EMBL" id="BBI35195.1"/>
    </source>
</evidence>
<dbReference type="Proteomes" id="UP000289856">
    <property type="component" value="Chromosome"/>
</dbReference>
<gene>
    <name evidence="1" type="ORF">KCTCHS21_45940</name>
</gene>
<keyword evidence="2" id="KW-1185">Reference proteome</keyword>
<name>A0A3T1DB08_9BACL</name>
<sequence>MERGVRNNRATGQGKGMIGFLARFWELLLIKQSPSLNVCDIGLAIGLFFYEKVRRKT</sequence>